<dbReference type="SMART" id="SM00530">
    <property type="entry name" value="HTH_XRE"/>
    <property type="match status" value="1"/>
</dbReference>
<proteinExistence type="predicted"/>
<evidence type="ECO:0000256" key="1">
    <source>
        <dbReference type="SAM" id="MobiDB-lite"/>
    </source>
</evidence>
<reference evidence="3 4" key="1">
    <citation type="submission" date="2015-03" db="EMBL/GenBank/DDBJ databases">
        <authorList>
            <person name="Hassan Y.I."/>
            <person name="Lepp D."/>
            <person name="Li X.-Z."/>
            <person name="Zhou T."/>
        </authorList>
    </citation>
    <scope>NUCLEOTIDE SEQUENCE [LARGE SCALE GENOMIC DNA]</scope>
    <source>
        <strain evidence="3 4">BD-c194</strain>
    </source>
</reference>
<gene>
    <name evidence="3" type="ORF">VE25_03565</name>
</gene>
<dbReference type="OrthoDB" id="461984at2"/>
<dbReference type="CDD" id="cd00093">
    <property type="entry name" value="HTH_XRE"/>
    <property type="match status" value="1"/>
</dbReference>
<dbReference type="PROSITE" id="PS50943">
    <property type="entry name" value="HTH_CROC1"/>
    <property type="match status" value="1"/>
</dbReference>
<dbReference type="GO" id="GO:0003677">
    <property type="term" value="F:DNA binding"/>
    <property type="evidence" value="ECO:0007669"/>
    <property type="project" value="InterPro"/>
</dbReference>
<comment type="caution">
    <text evidence="3">The sequence shown here is derived from an EMBL/GenBank/DDBJ whole genome shotgun (WGS) entry which is preliminary data.</text>
</comment>
<evidence type="ECO:0000259" key="2">
    <source>
        <dbReference type="PROSITE" id="PS50943"/>
    </source>
</evidence>
<feature type="region of interest" description="Disordered" evidence="1">
    <location>
        <begin position="1"/>
        <end position="26"/>
    </location>
</feature>
<dbReference type="Proteomes" id="UP000033632">
    <property type="component" value="Unassembled WGS sequence"/>
</dbReference>
<dbReference type="Gene3D" id="1.10.260.40">
    <property type="entry name" value="lambda repressor-like DNA-binding domains"/>
    <property type="match status" value="1"/>
</dbReference>
<evidence type="ECO:0000313" key="4">
    <source>
        <dbReference type="Proteomes" id="UP000033632"/>
    </source>
</evidence>
<evidence type="ECO:0000313" key="3">
    <source>
        <dbReference type="EMBL" id="KKB13208.1"/>
    </source>
</evidence>
<dbReference type="SUPFAM" id="SSF47413">
    <property type="entry name" value="lambda repressor-like DNA-binding domains"/>
    <property type="match status" value="1"/>
</dbReference>
<dbReference type="EMBL" id="JZEX01000046">
    <property type="protein sequence ID" value="KKB13208.1"/>
    <property type="molecule type" value="Genomic_DNA"/>
</dbReference>
<dbReference type="PATRIC" id="fig|443610.3.peg.3194"/>
<dbReference type="InterPro" id="IPR001387">
    <property type="entry name" value="Cro/C1-type_HTH"/>
</dbReference>
<dbReference type="AlphaFoldDB" id="A0A0F5FWK6"/>
<name>A0A0F5FWK6_9HYPH</name>
<keyword evidence="4" id="KW-1185">Reference proteome</keyword>
<dbReference type="InterPro" id="IPR010982">
    <property type="entry name" value="Lambda_DNA-bd_dom_sf"/>
</dbReference>
<accession>A0A0F5FWK6</accession>
<feature type="domain" description="HTH cro/C1-type" evidence="2">
    <location>
        <begin position="36"/>
        <end position="71"/>
    </location>
</feature>
<organism evidence="3 4">
    <name type="scientific">Devosia geojensis</name>
    <dbReference type="NCBI Taxonomy" id="443610"/>
    <lineage>
        <taxon>Bacteria</taxon>
        <taxon>Pseudomonadati</taxon>
        <taxon>Pseudomonadota</taxon>
        <taxon>Alphaproteobacteria</taxon>
        <taxon>Hyphomicrobiales</taxon>
        <taxon>Devosiaceae</taxon>
        <taxon>Devosia</taxon>
    </lineage>
</organism>
<sequence length="96" mass="10669">MTGKSNDMTKHPVEPDPDAPLTDAEFERDHAAMLARRARAATGLSQRDFAERYGIPVSSLRDWEQGRRLPDSAAQSYLRVIARLPEDVARVLHAAA</sequence>
<protein>
    <submittedName>
        <fullName evidence="3">XRE family transcriptional regulator</fullName>
    </submittedName>
</protein>
<dbReference type="STRING" id="443610.VE25_03565"/>
<dbReference type="Pfam" id="PF01381">
    <property type="entry name" value="HTH_3"/>
    <property type="match status" value="1"/>
</dbReference>